<protein>
    <submittedName>
        <fullName evidence="1">Uncharacterized protein</fullName>
    </submittedName>
</protein>
<accession>A0A6J5PY68</accession>
<organism evidence="1">
    <name type="scientific">uncultured Caudovirales phage</name>
    <dbReference type="NCBI Taxonomy" id="2100421"/>
    <lineage>
        <taxon>Viruses</taxon>
        <taxon>Duplodnaviria</taxon>
        <taxon>Heunggongvirae</taxon>
        <taxon>Uroviricota</taxon>
        <taxon>Caudoviricetes</taxon>
        <taxon>Peduoviridae</taxon>
        <taxon>Maltschvirus</taxon>
        <taxon>Maltschvirus maltsch</taxon>
    </lineage>
</organism>
<evidence type="ECO:0000313" key="3">
    <source>
        <dbReference type="EMBL" id="CAB4223447.1"/>
    </source>
</evidence>
<gene>
    <name evidence="2" type="ORF">UFOVP1425_76</name>
    <name evidence="3" type="ORF">UFOVP1672_54</name>
    <name evidence="1" type="ORF">UFOVP988_76</name>
</gene>
<evidence type="ECO:0000313" key="1">
    <source>
        <dbReference type="EMBL" id="CAB4176880.1"/>
    </source>
</evidence>
<evidence type="ECO:0000313" key="2">
    <source>
        <dbReference type="EMBL" id="CAB4211081.1"/>
    </source>
</evidence>
<name>A0A6J5PY68_9CAUD</name>
<dbReference type="EMBL" id="LR797536">
    <property type="protein sequence ID" value="CAB4223447.1"/>
    <property type="molecule type" value="Genomic_DNA"/>
</dbReference>
<dbReference type="EMBL" id="LR797367">
    <property type="protein sequence ID" value="CAB4211081.1"/>
    <property type="molecule type" value="Genomic_DNA"/>
</dbReference>
<reference evidence="1" key="1">
    <citation type="submission" date="2020-05" db="EMBL/GenBank/DDBJ databases">
        <authorList>
            <person name="Chiriac C."/>
            <person name="Salcher M."/>
            <person name="Ghai R."/>
            <person name="Kavagutti S V."/>
        </authorList>
    </citation>
    <scope>NUCLEOTIDE SEQUENCE</scope>
</reference>
<sequence>MPRQLDPVVGETLKKYGFGKDAVWDCHGVWVVYHRVLEQIAGQAGVRFDPPTIIEAKGEQKIAAVCVTGHLDNKMVWSIGEAAPANNKNAYPWAMAEKRAVDRVILKLIGIHGLVYSEEEADDFKETGAPKDPVKEVLSGITSGAPAPKKDKDAIPGQWKGPLTKTELKKKFSQIASDIALCDDLLTLNGVLAGYQGVIEQMKIDVPLWYDGERDGNGGVPLKQRIEDREALLSQPNYVQAG</sequence>
<dbReference type="EMBL" id="LR796943">
    <property type="protein sequence ID" value="CAB4176880.1"/>
    <property type="molecule type" value="Genomic_DNA"/>
</dbReference>
<proteinExistence type="predicted"/>